<dbReference type="Pfam" id="PF00753">
    <property type="entry name" value="Lactamase_B"/>
    <property type="match status" value="1"/>
</dbReference>
<protein>
    <submittedName>
        <fullName evidence="2">Glyoxylase, beta-lactamase superfamily II</fullName>
    </submittedName>
</protein>
<dbReference type="EMBL" id="FRAN01000001">
    <property type="protein sequence ID" value="SHK22130.1"/>
    <property type="molecule type" value="Genomic_DNA"/>
</dbReference>
<dbReference type="Proteomes" id="UP000184203">
    <property type="component" value="Unassembled WGS sequence"/>
</dbReference>
<dbReference type="SUPFAM" id="SSF56281">
    <property type="entry name" value="Metallo-hydrolase/oxidoreductase"/>
    <property type="match status" value="1"/>
</dbReference>
<dbReference type="InterPro" id="IPR050662">
    <property type="entry name" value="Sec-metab_biosynth-thioest"/>
</dbReference>
<keyword evidence="3" id="KW-1185">Reference proteome</keyword>
<dbReference type="InterPro" id="IPR001279">
    <property type="entry name" value="Metallo-B-lactamas"/>
</dbReference>
<accession>A0A1M6QPV6</accession>
<feature type="domain" description="Metallo-beta-lactamase" evidence="1">
    <location>
        <begin position="16"/>
        <end position="165"/>
    </location>
</feature>
<sequence>MNAITVPTETLAPHGETNAYVVDTVLIDPAGRTAELDRAVGGVEHVVLTHTHPDHVGGVAHYADACDATVWARQGREERFERATGVAPDRTFRGGTTVGPLTVIETPGHAPDHVAFATDREIVAGDLAVADGSVVVAAGEGDLRAYLTSLRRLYARNPAVLHPGHGPAIENPRRTIRRLIDHRLHREERVLDAVRSGARTLPSVTDAAYDKDISAVREFAEKTVAAHLEKLAVEGDVTWDGERARST</sequence>
<dbReference type="InterPro" id="IPR036388">
    <property type="entry name" value="WH-like_DNA-bd_sf"/>
</dbReference>
<dbReference type="PANTHER" id="PTHR23131:SF0">
    <property type="entry name" value="ENDORIBONUCLEASE LACTB2"/>
    <property type="match status" value="1"/>
</dbReference>
<organism evidence="2 3">
    <name type="scientific">Haladaptatus paucihalophilus DX253</name>
    <dbReference type="NCBI Taxonomy" id="797209"/>
    <lineage>
        <taxon>Archaea</taxon>
        <taxon>Methanobacteriati</taxon>
        <taxon>Methanobacteriota</taxon>
        <taxon>Stenosarchaea group</taxon>
        <taxon>Halobacteria</taxon>
        <taxon>Halobacteriales</taxon>
        <taxon>Haladaptataceae</taxon>
        <taxon>Haladaptatus</taxon>
    </lineage>
</organism>
<dbReference type="SMART" id="SM00849">
    <property type="entry name" value="Lactamase_B"/>
    <property type="match status" value="1"/>
</dbReference>
<dbReference type="InterPro" id="IPR036866">
    <property type="entry name" value="RibonucZ/Hydroxyglut_hydro"/>
</dbReference>
<dbReference type="Gene3D" id="1.10.10.10">
    <property type="entry name" value="Winged helix-like DNA-binding domain superfamily/Winged helix DNA-binding domain"/>
    <property type="match status" value="1"/>
</dbReference>
<evidence type="ECO:0000259" key="1">
    <source>
        <dbReference type="SMART" id="SM00849"/>
    </source>
</evidence>
<reference evidence="3" key="1">
    <citation type="submission" date="2016-11" db="EMBL/GenBank/DDBJ databases">
        <authorList>
            <person name="Varghese N."/>
            <person name="Submissions S."/>
        </authorList>
    </citation>
    <scope>NUCLEOTIDE SEQUENCE [LARGE SCALE GENOMIC DNA]</scope>
    <source>
        <strain evidence="3">DX253</strain>
    </source>
</reference>
<dbReference type="Gene3D" id="3.60.15.10">
    <property type="entry name" value="Ribonuclease Z/Hydroxyacylglutathione hydrolase-like"/>
    <property type="match status" value="1"/>
</dbReference>
<gene>
    <name evidence="2" type="ORF">SAMN05444342_0996</name>
</gene>
<evidence type="ECO:0000313" key="2">
    <source>
        <dbReference type="EMBL" id="SHK22130.1"/>
    </source>
</evidence>
<evidence type="ECO:0000313" key="3">
    <source>
        <dbReference type="Proteomes" id="UP000184203"/>
    </source>
</evidence>
<dbReference type="AlphaFoldDB" id="A0A1M6QPV6"/>
<name>A0A1M6QPV6_HALPU</name>
<proteinExistence type="predicted"/>
<dbReference type="PANTHER" id="PTHR23131">
    <property type="entry name" value="ENDORIBONUCLEASE LACTB2"/>
    <property type="match status" value="1"/>
</dbReference>